<evidence type="ECO:0000256" key="1">
    <source>
        <dbReference type="ARBA" id="ARBA00009437"/>
    </source>
</evidence>
<dbReference type="Gene3D" id="3.40.190.10">
    <property type="entry name" value="Periplasmic binding protein-like II"/>
    <property type="match status" value="2"/>
</dbReference>
<dbReference type="Gene3D" id="1.10.10.10">
    <property type="entry name" value="Winged helix-like DNA-binding domain superfamily/Winged helix DNA-binding domain"/>
    <property type="match status" value="1"/>
</dbReference>
<dbReference type="InterPro" id="IPR036388">
    <property type="entry name" value="WH-like_DNA-bd_sf"/>
</dbReference>
<dbReference type="InterPro" id="IPR036390">
    <property type="entry name" value="WH_DNA-bd_sf"/>
</dbReference>
<evidence type="ECO:0000259" key="5">
    <source>
        <dbReference type="PROSITE" id="PS50931"/>
    </source>
</evidence>
<dbReference type="PROSITE" id="PS50931">
    <property type="entry name" value="HTH_LYSR"/>
    <property type="match status" value="1"/>
</dbReference>
<dbReference type="Proteomes" id="UP000655366">
    <property type="component" value="Unassembled WGS sequence"/>
</dbReference>
<dbReference type="SUPFAM" id="SSF46785">
    <property type="entry name" value="Winged helix' DNA-binding domain"/>
    <property type="match status" value="1"/>
</dbReference>
<dbReference type="PANTHER" id="PTHR30346">
    <property type="entry name" value="TRANSCRIPTIONAL DUAL REGULATOR HCAR-RELATED"/>
    <property type="match status" value="1"/>
</dbReference>
<dbReference type="PRINTS" id="PR00039">
    <property type="entry name" value="HTHLYSR"/>
</dbReference>
<keyword evidence="3" id="KW-0238">DNA-binding</keyword>
<evidence type="ECO:0000313" key="7">
    <source>
        <dbReference type="Proteomes" id="UP000655366"/>
    </source>
</evidence>
<dbReference type="PANTHER" id="PTHR30346:SF28">
    <property type="entry name" value="HTH-TYPE TRANSCRIPTIONAL REGULATOR CYNR"/>
    <property type="match status" value="1"/>
</dbReference>
<comment type="caution">
    <text evidence="6">The sequence shown here is derived from an EMBL/GenBank/DDBJ whole genome shotgun (WGS) entry which is preliminary data.</text>
</comment>
<comment type="similarity">
    <text evidence="1">Belongs to the LysR transcriptional regulatory family.</text>
</comment>
<evidence type="ECO:0000256" key="3">
    <source>
        <dbReference type="ARBA" id="ARBA00023125"/>
    </source>
</evidence>
<organism evidence="6 7">
    <name type="scientific">Arthrobacter terrae</name>
    <dbReference type="NCBI Taxonomy" id="2935737"/>
    <lineage>
        <taxon>Bacteria</taxon>
        <taxon>Bacillati</taxon>
        <taxon>Actinomycetota</taxon>
        <taxon>Actinomycetes</taxon>
        <taxon>Micrococcales</taxon>
        <taxon>Micrococcaceae</taxon>
        <taxon>Arthrobacter</taxon>
    </lineage>
</organism>
<evidence type="ECO:0000256" key="4">
    <source>
        <dbReference type="ARBA" id="ARBA00023163"/>
    </source>
</evidence>
<proteinExistence type="inferred from homology"/>
<accession>A0A931G6X7</accession>
<dbReference type="EMBL" id="JADNYM010000032">
    <property type="protein sequence ID" value="MBG0741538.1"/>
    <property type="molecule type" value="Genomic_DNA"/>
</dbReference>
<dbReference type="GO" id="GO:0003700">
    <property type="term" value="F:DNA-binding transcription factor activity"/>
    <property type="evidence" value="ECO:0007669"/>
    <property type="project" value="InterPro"/>
</dbReference>
<dbReference type="GO" id="GO:0003677">
    <property type="term" value="F:DNA binding"/>
    <property type="evidence" value="ECO:0007669"/>
    <property type="project" value="UniProtKB-KW"/>
</dbReference>
<keyword evidence="7" id="KW-1185">Reference proteome</keyword>
<name>A0A931G6X7_9MICC</name>
<dbReference type="CDD" id="cd08414">
    <property type="entry name" value="PBP2_LTTR_aromatics_like"/>
    <property type="match status" value="1"/>
</dbReference>
<keyword evidence="2" id="KW-0805">Transcription regulation</keyword>
<dbReference type="SUPFAM" id="SSF53850">
    <property type="entry name" value="Periplasmic binding protein-like II"/>
    <property type="match status" value="1"/>
</dbReference>
<dbReference type="InterPro" id="IPR005119">
    <property type="entry name" value="LysR_subst-bd"/>
</dbReference>
<evidence type="ECO:0000313" key="6">
    <source>
        <dbReference type="EMBL" id="MBG0741538.1"/>
    </source>
</evidence>
<dbReference type="AlphaFoldDB" id="A0A931G6X7"/>
<dbReference type="Pfam" id="PF03466">
    <property type="entry name" value="LysR_substrate"/>
    <property type="match status" value="1"/>
</dbReference>
<dbReference type="RefSeq" id="WP_196398467.1">
    <property type="nucleotide sequence ID" value="NZ_JADNYM010000032.1"/>
</dbReference>
<dbReference type="GO" id="GO:0032993">
    <property type="term" value="C:protein-DNA complex"/>
    <property type="evidence" value="ECO:0007669"/>
    <property type="project" value="TreeGrafter"/>
</dbReference>
<sequence length="294" mass="31854">METRRLQYFLAVAEELHFGRAAVRLHLSQPALSQQINLLEREVGARLLHRTTREVALTRLGVAVAQQAKVFAASETHVKERIADLVSGRQGYLRVGFVPSAAYDLLPRIVAPFSHEHPDVRLSLQEMPSQQQIELVLSGQMDLGLVRDVVHARGTSIIPLAREKLVLACPDRHPTAATDHVKLSTLQGERFIVLPKHVAPAMSRTISALCQHAGIDLSDAMEVLAFPTTLGLVASGMGVAIVPASVRATVLPGLVYRELAEDNATSQLSAVLPDGGADELTQQFLDIASRVLTG</sequence>
<feature type="domain" description="HTH lysR-type" evidence="5">
    <location>
        <begin position="1"/>
        <end position="58"/>
    </location>
</feature>
<reference evidence="6 7" key="1">
    <citation type="submission" date="2020-11" db="EMBL/GenBank/DDBJ databases">
        <title>Arthrobacter antarcticus sp. nov., isolated from Antarctic Soil.</title>
        <authorList>
            <person name="Li J."/>
        </authorList>
    </citation>
    <scope>NUCLEOTIDE SEQUENCE [LARGE SCALE GENOMIC DNA]</scope>
    <source>
        <strain evidence="6 7">Z1-20</strain>
    </source>
</reference>
<protein>
    <submittedName>
        <fullName evidence="6">LysR family transcriptional regulator</fullName>
    </submittedName>
</protein>
<dbReference type="Pfam" id="PF00126">
    <property type="entry name" value="HTH_1"/>
    <property type="match status" value="1"/>
</dbReference>
<dbReference type="FunFam" id="1.10.10.10:FF:000001">
    <property type="entry name" value="LysR family transcriptional regulator"/>
    <property type="match status" value="1"/>
</dbReference>
<evidence type="ECO:0000256" key="2">
    <source>
        <dbReference type="ARBA" id="ARBA00023015"/>
    </source>
</evidence>
<gene>
    <name evidence="6" type="ORF">IV500_19425</name>
</gene>
<dbReference type="InterPro" id="IPR000847">
    <property type="entry name" value="LysR_HTH_N"/>
</dbReference>
<keyword evidence="4" id="KW-0804">Transcription</keyword>